<dbReference type="GO" id="GO:0006659">
    <property type="term" value="P:phosphatidylserine biosynthetic process"/>
    <property type="evidence" value="ECO:0007669"/>
    <property type="project" value="InterPro"/>
</dbReference>
<keyword evidence="4" id="KW-0808">Transferase</keyword>
<dbReference type="InterPro" id="IPR004277">
    <property type="entry name" value="PSS"/>
</dbReference>
<feature type="transmembrane region" description="Helical" evidence="13">
    <location>
        <begin position="294"/>
        <end position="311"/>
    </location>
</feature>
<evidence type="ECO:0000313" key="15">
    <source>
        <dbReference type="Proteomes" id="UP000692954"/>
    </source>
</evidence>
<evidence type="ECO:0000256" key="5">
    <source>
        <dbReference type="ARBA" id="ARBA00022692"/>
    </source>
</evidence>
<evidence type="ECO:0000256" key="10">
    <source>
        <dbReference type="ARBA" id="ARBA00023209"/>
    </source>
</evidence>
<evidence type="ECO:0008006" key="16">
    <source>
        <dbReference type="Google" id="ProtNLM"/>
    </source>
</evidence>
<feature type="transmembrane region" description="Helical" evidence="13">
    <location>
        <begin position="61"/>
        <end position="81"/>
    </location>
</feature>
<evidence type="ECO:0000256" key="7">
    <source>
        <dbReference type="ARBA" id="ARBA00022989"/>
    </source>
</evidence>
<dbReference type="PANTHER" id="PTHR15362:SF7">
    <property type="entry name" value="PHOSPHATIDYLSERINE SYNTHASE 2"/>
    <property type="match status" value="1"/>
</dbReference>
<keyword evidence="10" id="KW-0594">Phospholipid biosynthesis</keyword>
<dbReference type="PANTHER" id="PTHR15362">
    <property type="entry name" value="PHOSPHATIDYLINOSITOL SYNTHASE"/>
    <property type="match status" value="1"/>
</dbReference>
<evidence type="ECO:0000313" key="14">
    <source>
        <dbReference type="EMBL" id="CAD8066261.1"/>
    </source>
</evidence>
<dbReference type="GO" id="GO:0106245">
    <property type="term" value="F:L-serine-phosphatidylethanolamine phosphatidyltransferase activity"/>
    <property type="evidence" value="ECO:0007669"/>
    <property type="project" value="InterPro"/>
</dbReference>
<keyword evidence="5 13" id="KW-0812">Transmembrane</keyword>
<evidence type="ECO:0000256" key="12">
    <source>
        <dbReference type="ARBA" id="ARBA00025707"/>
    </source>
</evidence>
<accession>A0A8S1LIM3</accession>
<gene>
    <name evidence="14" type="ORF">PSON_ATCC_30995.1.T0210244</name>
</gene>
<evidence type="ECO:0000256" key="1">
    <source>
        <dbReference type="ARBA" id="ARBA00004477"/>
    </source>
</evidence>
<evidence type="ECO:0000256" key="3">
    <source>
        <dbReference type="ARBA" id="ARBA00022516"/>
    </source>
</evidence>
<evidence type="ECO:0000256" key="4">
    <source>
        <dbReference type="ARBA" id="ARBA00022679"/>
    </source>
</evidence>
<dbReference type="OrthoDB" id="10265393at2759"/>
<sequence length="356" mass="42829">MKYQEQILFLISGSTLIYFAYENDYDNIKNRYRGVIGSILFICMMGSLRSYDGPIKRFQGYWRFMFWLGVCYNAFLIFIIFQNENEARQLMKLGDNSLGKSVTKDMHTYDDNCEFVLVNIVDNLDHYFLLHCLNWFLLSFLLRDAWLLNFWQLFDEIIELSWQHILPHFRECWWDHVFLDVLIGNTLFIFLGLWVSKKLGIEQFDWLGRKNKSFTQWLVWHDYKYFGATFGTWLAVTINFLTGFFLMNQLWVPPKCWMVSYRLFVWFGMGVLSWQEQWNDLKGNQEQSGQCRYLVVWTLFAEIFISIKFLKNAGNIQYVDTPYYISITWITTIIISFLVYLIMRIKNQRILKVKAL</sequence>
<keyword evidence="6" id="KW-0256">Endoplasmic reticulum</keyword>
<feature type="transmembrane region" description="Helical" evidence="13">
    <location>
        <begin position="33"/>
        <end position="49"/>
    </location>
</feature>
<keyword evidence="7 13" id="KW-1133">Transmembrane helix</keyword>
<dbReference type="GO" id="GO:0005789">
    <property type="term" value="C:endoplasmic reticulum membrane"/>
    <property type="evidence" value="ECO:0007669"/>
    <property type="project" value="UniProtKB-SubCell"/>
</dbReference>
<dbReference type="EMBL" id="CAJJDN010000021">
    <property type="protein sequence ID" value="CAD8066261.1"/>
    <property type="molecule type" value="Genomic_DNA"/>
</dbReference>
<evidence type="ECO:0000256" key="11">
    <source>
        <dbReference type="ARBA" id="ARBA00023264"/>
    </source>
</evidence>
<keyword evidence="11" id="KW-1208">Phospholipid metabolism</keyword>
<comment type="pathway">
    <text evidence="12">Phospholipid metabolism.</text>
</comment>
<feature type="transmembrane region" description="Helical" evidence="13">
    <location>
        <begin position="323"/>
        <end position="343"/>
    </location>
</feature>
<comment type="subcellular location">
    <subcellularLocation>
        <location evidence="1">Endoplasmic reticulum membrane</location>
        <topology evidence="1">Multi-pass membrane protein</topology>
    </subcellularLocation>
</comment>
<dbReference type="Proteomes" id="UP000692954">
    <property type="component" value="Unassembled WGS sequence"/>
</dbReference>
<feature type="transmembrane region" description="Helical" evidence="13">
    <location>
        <begin position="173"/>
        <end position="195"/>
    </location>
</feature>
<evidence type="ECO:0000256" key="8">
    <source>
        <dbReference type="ARBA" id="ARBA00023098"/>
    </source>
</evidence>
<protein>
    <recommendedName>
        <fullName evidence="16">Phosphatidylserine synthase</fullName>
    </recommendedName>
</protein>
<proteinExistence type="predicted"/>
<feature type="transmembrane region" description="Helical" evidence="13">
    <location>
        <begin position="225"/>
        <end position="246"/>
    </location>
</feature>
<keyword evidence="15" id="KW-1185">Reference proteome</keyword>
<name>A0A8S1LIM3_9CILI</name>
<dbReference type="AlphaFoldDB" id="A0A8S1LIM3"/>
<evidence type="ECO:0000256" key="13">
    <source>
        <dbReference type="SAM" id="Phobius"/>
    </source>
</evidence>
<keyword evidence="9 13" id="KW-0472">Membrane</keyword>
<feature type="transmembrane region" description="Helical" evidence="13">
    <location>
        <begin position="6"/>
        <end position="21"/>
    </location>
</feature>
<comment type="caution">
    <text evidence="14">The sequence shown here is derived from an EMBL/GenBank/DDBJ whole genome shotgun (WGS) entry which is preliminary data.</text>
</comment>
<feature type="transmembrane region" description="Helical" evidence="13">
    <location>
        <begin position="258"/>
        <end position="274"/>
    </location>
</feature>
<evidence type="ECO:0000256" key="6">
    <source>
        <dbReference type="ARBA" id="ARBA00022824"/>
    </source>
</evidence>
<evidence type="ECO:0000256" key="9">
    <source>
        <dbReference type="ARBA" id="ARBA00023136"/>
    </source>
</evidence>
<evidence type="ECO:0000256" key="2">
    <source>
        <dbReference type="ARBA" id="ARBA00005189"/>
    </source>
</evidence>
<comment type="pathway">
    <text evidence="2">Lipid metabolism.</text>
</comment>
<organism evidence="14 15">
    <name type="scientific">Paramecium sonneborni</name>
    <dbReference type="NCBI Taxonomy" id="65129"/>
    <lineage>
        <taxon>Eukaryota</taxon>
        <taxon>Sar</taxon>
        <taxon>Alveolata</taxon>
        <taxon>Ciliophora</taxon>
        <taxon>Intramacronucleata</taxon>
        <taxon>Oligohymenophorea</taxon>
        <taxon>Peniculida</taxon>
        <taxon>Parameciidae</taxon>
        <taxon>Paramecium</taxon>
    </lineage>
</organism>
<reference evidence="14" key="1">
    <citation type="submission" date="2021-01" db="EMBL/GenBank/DDBJ databases">
        <authorList>
            <consortium name="Genoscope - CEA"/>
            <person name="William W."/>
        </authorList>
    </citation>
    <scope>NUCLEOTIDE SEQUENCE</scope>
</reference>
<keyword evidence="3" id="KW-0444">Lipid biosynthesis</keyword>
<dbReference type="Pfam" id="PF03034">
    <property type="entry name" value="PSS"/>
    <property type="match status" value="1"/>
</dbReference>
<keyword evidence="8" id="KW-0443">Lipid metabolism</keyword>